<gene>
    <name evidence="1" type="ORF">MAGb_4130</name>
</gene>
<dbReference type="OrthoDB" id="398317at2"/>
<name>I5D547_MYCAA</name>
<sequence>MSENKEKLAPDVLDLSAYSEKDMFNSLLKENKELDTHYRIFNQLMPNYDLFGHVKESIKVPNIEVNNLTKNTIKQVDMNNINKYLIDVNYYKTKSDMPFELRSISKNISFSSNELLSLLDVKDDDFYDGGSSFTEDTISFTNTTEVVINKAEF</sequence>
<evidence type="ECO:0000313" key="1">
    <source>
        <dbReference type="EMBL" id="EIN14806.1"/>
    </source>
</evidence>
<organism evidence="1 2">
    <name type="scientific">Mycoplasmopsis agalactiae 14628</name>
    <dbReference type="NCBI Taxonomy" id="1110504"/>
    <lineage>
        <taxon>Bacteria</taxon>
        <taxon>Bacillati</taxon>
        <taxon>Mycoplasmatota</taxon>
        <taxon>Mycoplasmoidales</taxon>
        <taxon>Metamycoplasmataceae</taxon>
        <taxon>Mycoplasmopsis</taxon>
    </lineage>
</organism>
<comment type="caution">
    <text evidence="1">The sequence shown here is derived from an EMBL/GenBank/DDBJ whole genome shotgun (WGS) entry which is preliminary data.</text>
</comment>
<reference evidence="1 2" key="1">
    <citation type="journal article" date="2012" name="Appl. Environ. Microbiol.">
        <title>Emergence of Atypical Mycoplasma agalactiae Strains Harboring a New Prophage and Associated with an Alpine Wild Ungulate Mortality Episode.</title>
        <authorList>
            <person name="Tardy F."/>
            <person name="Baranowski E."/>
            <person name="Nouvel L.X."/>
            <person name="Mick V."/>
            <person name="Manso-Silvan L."/>
            <person name="Thiaucourt F."/>
            <person name="Thebault P."/>
            <person name="Breton M."/>
            <person name="Sirand-Pugnet P."/>
            <person name="Blanchard A."/>
            <person name="Garnier A."/>
            <person name="Gibert P."/>
            <person name="Game Y."/>
            <person name="Poumarat F."/>
            <person name="Citti C."/>
        </authorList>
    </citation>
    <scope>NUCLEOTIDE SEQUENCE [LARGE SCALE GENOMIC DNA]</scope>
    <source>
        <strain evidence="1 2">14628</strain>
    </source>
</reference>
<dbReference type="RefSeq" id="WP_004024160.1">
    <property type="nucleotide sequence ID" value="NZ_AJPR01000011.1"/>
</dbReference>
<evidence type="ECO:0000313" key="2">
    <source>
        <dbReference type="Proteomes" id="UP000003181"/>
    </source>
</evidence>
<dbReference type="Proteomes" id="UP000003181">
    <property type="component" value="Unassembled WGS sequence"/>
</dbReference>
<dbReference type="STRING" id="1110504.MAGb_4130"/>
<proteinExistence type="predicted"/>
<protein>
    <submittedName>
        <fullName evidence="1">Uncharacterized protein</fullName>
    </submittedName>
</protein>
<accession>I5D547</accession>
<dbReference type="AlphaFoldDB" id="I5D547"/>
<dbReference type="EMBL" id="AJPR01000011">
    <property type="protein sequence ID" value="EIN14806.1"/>
    <property type="molecule type" value="Genomic_DNA"/>
</dbReference>
<dbReference type="PATRIC" id="fig|1110504.5.peg.414"/>